<evidence type="ECO:0000313" key="3">
    <source>
        <dbReference type="WBParaSite" id="nRc.2.0.1.t34629-RA"/>
    </source>
</evidence>
<accession>A0A915K8D5</accession>
<reference evidence="3" key="1">
    <citation type="submission" date="2022-11" db="UniProtKB">
        <authorList>
            <consortium name="WormBaseParasite"/>
        </authorList>
    </citation>
    <scope>IDENTIFICATION</scope>
</reference>
<evidence type="ECO:0000256" key="1">
    <source>
        <dbReference type="SAM" id="MobiDB-lite"/>
    </source>
</evidence>
<dbReference type="AlphaFoldDB" id="A0A915K8D5"/>
<feature type="region of interest" description="Disordered" evidence="1">
    <location>
        <begin position="61"/>
        <end position="84"/>
    </location>
</feature>
<sequence length="84" mass="9080">MIKREGNVLPPIRIILYRFVTGTTNSSTAGPLSFILGRGENKPFLPVISKTSFTATKAFSSDSSTMANDNPDECLTSNCRAVKP</sequence>
<name>A0A915K8D5_ROMCU</name>
<keyword evidence="2" id="KW-1185">Reference proteome</keyword>
<dbReference type="Proteomes" id="UP000887565">
    <property type="component" value="Unplaced"/>
</dbReference>
<evidence type="ECO:0000313" key="2">
    <source>
        <dbReference type="Proteomes" id="UP000887565"/>
    </source>
</evidence>
<feature type="compositionally biased region" description="Polar residues" evidence="1">
    <location>
        <begin position="75"/>
        <end position="84"/>
    </location>
</feature>
<proteinExistence type="predicted"/>
<dbReference type="WBParaSite" id="nRc.2.0.1.t34629-RA">
    <property type="protein sequence ID" value="nRc.2.0.1.t34629-RA"/>
    <property type="gene ID" value="nRc.2.0.1.g34629"/>
</dbReference>
<protein>
    <submittedName>
        <fullName evidence="3">Uncharacterized protein</fullName>
    </submittedName>
</protein>
<organism evidence="2 3">
    <name type="scientific">Romanomermis culicivorax</name>
    <name type="common">Nematode worm</name>
    <dbReference type="NCBI Taxonomy" id="13658"/>
    <lineage>
        <taxon>Eukaryota</taxon>
        <taxon>Metazoa</taxon>
        <taxon>Ecdysozoa</taxon>
        <taxon>Nematoda</taxon>
        <taxon>Enoplea</taxon>
        <taxon>Dorylaimia</taxon>
        <taxon>Mermithida</taxon>
        <taxon>Mermithoidea</taxon>
        <taxon>Mermithidae</taxon>
        <taxon>Romanomermis</taxon>
    </lineage>
</organism>